<dbReference type="FunFam" id="3.30.230.40:FF:000001">
    <property type="entry name" value="Imidazoleglycerol-phosphate dehydratase HisB"/>
    <property type="match status" value="1"/>
</dbReference>
<comment type="catalytic activity">
    <reaction evidence="6 7">
        <text>D-erythro-1-(imidazol-4-yl)glycerol 3-phosphate = 3-(imidazol-4-yl)-2-oxopropyl phosphate + H2O</text>
        <dbReference type="Rhea" id="RHEA:11040"/>
        <dbReference type="ChEBI" id="CHEBI:15377"/>
        <dbReference type="ChEBI" id="CHEBI:57766"/>
        <dbReference type="ChEBI" id="CHEBI:58278"/>
        <dbReference type="EC" id="4.2.1.19"/>
    </reaction>
</comment>
<gene>
    <name evidence="6" type="primary">hisB</name>
    <name evidence="8" type="ORF">HS1_001655</name>
</gene>
<dbReference type="SUPFAM" id="SSF54211">
    <property type="entry name" value="Ribosomal protein S5 domain 2-like"/>
    <property type="match status" value="2"/>
</dbReference>
<dbReference type="NCBIfam" id="NF002114">
    <property type="entry name" value="PRK00951.2-4"/>
    <property type="match status" value="1"/>
</dbReference>
<dbReference type="PANTHER" id="PTHR23133">
    <property type="entry name" value="IMIDAZOLEGLYCEROL-PHOSPHATE DEHYDRATASE HIS7"/>
    <property type="match status" value="1"/>
</dbReference>
<dbReference type="GO" id="GO:0000105">
    <property type="term" value="P:L-histidine biosynthetic process"/>
    <property type="evidence" value="ECO:0007669"/>
    <property type="project" value="UniProtKB-UniRule"/>
</dbReference>
<keyword evidence="3 6" id="KW-0028">Amino-acid biosynthesis</keyword>
<dbReference type="UniPathway" id="UPA00031">
    <property type="reaction ID" value="UER00011"/>
</dbReference>
<evidence type="ECO:0000256" key="6">
    <source>
        <dbReference type="HAMAP-Rule" id="MF_00076"/>
    </source>
</evidence>
<reference evidence="8 9" key="1">
    <citation type="submission" date="2015-10" db="EMBL/GenBank/DDBJ databases">
        <title>Candidatus Desulfofervidus auxilii, a hydrogenotrophic sulfate-reducing bacterium involved in the thermophilic anaerobic oxidation of methane.</title>
        <authorList>
            <person name="Krukenberg V."/>
            <person name="Richter M."/>
            <person name="Wegener G."/>
        </authorList>
    </citation>
    <scope>NUCLEOTIDE SEQUENCE [LARGE SCALE GENOMIC DNA]</scope>
    <source>
        <strain evidence="8 9">HS1</strain>
    </source>
</reference>
<dbReference type="PROSITE" id="PS00954">
    <property type="entry name" value="IGP_DEHYDRATASE_1"/>
    <property type="match status" value="1"/>
</dbReference>
<protein>
    <recommendedName>
        <fullName evidence="2 6">Imidazoleglycerol-phosphate dehydratase</fullName>
        <shortName evidence="6">IGPD</shortName>
        <ecNumber evidence="6 7">4.2.1.19</ecNumber>
    </recommendedName>
</protein>
<dbReference type="PROSITE" id="PS00955">
    <property type="entry name" value="IGP_DEHYDRATASE_2"/>
    <property type="match status" value="1"/>
</dbReference>
<dbReference type="CDD" id="cd07914">
    <property type="entry name" value="IGPD"/>
    <property type="match status" value="1"/>
</dbReference>
<dbReference type="GO" id="GO:0005737">
    <property type="term" value="C:cytoplasm"/>
    <property type="evidence" value="ECO:0007669"/>
    <property type="project" value="UniProtKB-SubCell"/>
</dbReference>
<evidence type="ECO:0000256" key="4">
    <source>
        <dbReference type="ARBA" id="ARBA00023102"/>
    </source>
</evidence>
<evidence type="ECO:0000256" key="5">
    <source>
        <dbReference type="ARBA" id="ARBA00023239"/>
    </source>
</evidence>
<dbReference type="InterPro" id="IPR038494">
    <property type="entry name" value="IGPD_sf"/>
</dbReference>
<dbReference type="RefSeq" id="WP_066063769.1">
    <property type="nucleotide sequence ID" value="NZ_CP013015.1"/>
</dbReference>
<name>A0A7U4QLB9_DESA2</name>
<comment type="similarity">
    <text evidence="6 7">Belongs to the imidazoleglycerol-phosphate dehydratase family.</text>
</comment>
<evidence type="ECO:0000313" key="8">
    <source>
        <dbReference type="EMBL" id="AMM41449.1"/>
    </source>
</evidence>
<sequence length="194" mass="21590">MRKSEIKRKTTETEIELCLNLDGSGQTKISSGIPFFDHMLCLFCVHGLFDLTLTARGDLEVDAHHVIEDIGICLGQAIKEALGKKEGINRYGQASVPMDESLAQVFIDLSGRPFFFYQGPPLVGQLGQFDLELTAEFFRALSNEAKMNLHIHLLYGENKHHCAEAIFKACGRSLRQAVCLDPRRLNIPSSKGVL</sequence>
<dbReference type="FunFam" id="3.30.230.40:FF:000003">
    <property type="entry name" value="Imidazoleglycerol-phosphate dehydratase HisB"/>
    <property type="match status" value="1"/>
</dbReference>
<dbReference type="EC" id="4.2.1.19" evidence="6 7"/>
<keyword evidence="5 6" id="KW-0456">Lyase</keyword>
<keyword evidence="4 6" id="KW-0368">Histidine biosynthesis</keyword>
<dbReference type="Pfam" id="PF00475">
    <property type="entry name" value="IGPD"/>
    <property type="match status" value="1"/>
</dbReference>
<comment type="pathway">
    <text evidence="1 6 7">Amino-acid biosynthesis; L-histidine biosynthesis; L-histidine from 5-phospho-alpha-D-ribose 1-diphosphate: step 6/9.</text>
</comment>
<dbReference type="GO" id="GO:0004424">
    <property type="term" value="F:imidazoleglycerol-phosphate dehydratase activity"/>
    <property type="evidence" value="ECO:0007669"/>
    <property type="project" value="UniProtKB-UniRule"/>
</dbReference>
<accession>A0A7U4QLB9</accession>
<dbReference type="InterPro" id="IPR000807">
    <property type="entry name" value="ImidazoleglycerolP_deHydtase"/>
</dbReference>
<dbReference type="Proteomes" id="UP000070560">
    <property type="component" value="Chromosome"/>
</dbReference>
<evidence type="ECO:0000256" key="3">
    <source>
        <dbReference type="ARBA" id="ARBA00022605"/>
    </source>
</evidence>
<organism evidence="8 9">
    <name type="scientific">Desulfofervidus auxilii</name>
    <dbReference type="NCBI Taxonomy" id="1621989"/>
    <lineage>
        <taxon>Bacteria</taxon>
        <taxon>Pseudomonadati</taxon>
        <taxon>Thermodesulfobacteriota</taxon>
        <taxon>Candidatus Desulfofervidia</taxon>
        <taxon>Candidatus Desulfofervidales</taxon>
        <taxon>Candidatus Desulfofervidaceae</taxon>
        <taxon>Candidatus Desulfofervidus</taxon>
    </lineage>
</organism>
<proteinExistence type="inferred from homology"/>
<evidence type="ECO:0000256" key="1">
    <source>
        <dbReference type="ARBA" id="ARBA00005047"/>
    </source>
</evidence>
<evidence type="ECO:0000256" key="2">
    <source>
        <dbReference type="ARBA" id="ARBA00016664"/>
    </source>
</evidence>
<dbReference type="PANTHER" id="PTHR23133:SF2">
    <property type="entry name" value="IMIDAZOLEGLYCEROL-PHOSPHATE DEHYDRATASE"/>
    <property type="match status" value="1"/>
</dbReference>
<dbReference type="OrthoDB" id="9790411at2"/>
<dbReference type="EMBL" id="CP013015">
    <property type="protein sequence ID" value="AMM41449.1"/>
    <property type="molecule type" value="Genomic_DNA"/>
</dbReference>
<comment type="subcellular location">
    <subcellularLocation>
        <location evidence="6 7">Cytoplasm</location>
    </subcellularLocation>
</comment>
<evidence type="ECO:0000256" key="7">
    <source>
        <dbReference type="RuleBase" id="RU000599"/>
    </source>
</evidence>
<dbReference type="NCBIfam" id="NF002111">
    <property type="entry name" value="PRK00951.2-1"/>
    <property type="match status" value="1"/>
</dbReference>
<dbReference type="HAMAP" id="MF_00076">
    <property type="entry name" value="HisB"/>
    <property type="match status" value="1"/>
</dbReference>
<dbReference type="AlphaFoldDB" id="A0A7U4QLB9"/>
<keyword evidence="9" id="KW-1185">Reference proteome</keyword>
<keyword evidence="6" id="KW-0963">Cytoplasm</keyword>
<evidence type="ECO:0000313" key="9">
    <source>
        <dbReference type="Proteomes" id="UP000070560"/>
    </source>
</evidence>
<dbReference type="KEGG" id="daw:HS1_001655"/>
<dbReference type="InterPro" id="IPR020565">
    <property type="entry name" value="ImidazoleglycerP_deHydtase_CS"/>
</dbReference>
<dbReference type="InterPro" id="IPR020568">
    <property type="entry name" value="Ribosomal_Su5_D2-typ_SF"/>
</dbReference>
<dbReference type="Gene3D" id="3.30.230.40">
    <property type="entry name" value="Imidazole glycerol phosphate dehydratase, domain 1"/>
    <property type="match status" value="2"/>
</dbReference>